<dbReference type="AlphaFoldDB" id="A0A6N8FZ01"/>
<reference evidence="4 5" key="1">
    <citation type="journal article" date="2019" name="Front. Microbiol.">
        <title>Genomic Features for Desiccation Tolerance and Sugar Biosynthesis in the Extremophile Gloeocapsopsis sp. UTEX B3054.</title>
        <authorList>
            <person name="Urrejola C."/>
            <person name="Alcorta J."/>
            <person name="Salas L."/>
            <person name="Vasquez M."/>
            <person name="Polz M.F."/>
            <person name="Vicuna R."/>
            <person name="Diez B."/>
        </authorList>
    </citation>
    <scope>NUCLEOTIDE SEQUENCE [LARGE SCALE GENOMIC DNA]</scope>
    <source>
        <strain evidence="4 5">1H9</strain>
    </source>
</reference>
<evidence type="ECO:0000256" key="1">
    <source>
        <dbReference type="SAM" id="Coils"/>
    </source>
</evidence>
<gene>
    <name evidence="4" type="ORF">BWI75_18055</name>
</gene>
<keyword evidence="5" id="KW-1185">Reference proteome</keyword>
<feature type="region of interest" description="Disordered" evidence="2">
    <location>
        <begin position="39"/>
        <end position="59"/>
    </location>
</feature>
<dbReference type="InterPro" id="IPR040377">
    <property type="entry name" value="Ssl2009-like"/>
</dbReference>
<dbReference type="OrthoDB" id="516634at2"/>
<dbReference type="Proteomes" id="UP000441797">
    <property type="component" value="Unassembled WGS sequence"/>
</dbReference>
<feature type="coiled-coil region" evidence="1">
    <location>
        <begin position="67"/>
        <end position="94"/>
    </location>
</feature>
<name>A0A6N8FZ01_9CHRO</name>
<comment type="caution">
    <text evidence="4">The sequence shown here is derived from an EMBL/GenBank/DDBJ whole genome shotgun (WGS) entry which is preliminary data.</text>
</comment>
<dbReference type="RefSeq" id="WP_105220569.1">
    <property type="nucleotide sequence ID" value="NZ_CAWNSU010000062.1"/>
</dbReference>
<feature type="region of interest" description="Disordered" evidence="2">
    <location>
        <begin position="94"/>
        <end position="113"/>
    </location>
</feature>
<feature type="compositionally biased region" description="Basic and acidic residues" evidence="2">
    <location>
        <begin position="104"/>
        <end position="113"/>
    </location>
</feature>
<dbReference type="PANTHER" id="PTHR34048:SF3">
    <property type="entry name" value="LOW-DENSITY RECEPTOR-LIKE PROTEIN"/>
    <property type="match status" value="1"/>
</dbReference>
<evidence type="ECO:0008006" key="6">
    <source>
        <dbReference type="Google" id="ProtNLM"/>
    </source>
</evidence>
<protein>
    <recommendedName>
        <fullName evidence="6">Gas vesicle protein</fullName>
    </recommendedName>
</protein>
<feature type="transmembrane region" description="Helical" evidence="3">
    <location>
        <begin position="6"/>
        <end position="30"/>
    </location>
</feature>
<proteinExistence type="predicted"/>
<evidence type="ECO:0000313" key="5">
    <source>
        <dbReference type="Proteomes" id="UP000441797"/>
    </source>
</evidence>
<sequence>MNQRDGFASGFLTGTIVGGIVGGVIGALLASQNANYEATGDLPEKRNSKLSDNNRLKRRQLKTAYSDQSIETARRSLEDKIAQLNETIDEVRLTLGQVNGNQPDSERSLSQDS</sequence>
<dbReference type="EMBL" id="NAPY01000033">
    <property type="protein sequence ID" value="MUL38181.1"/>
    <property type="molecule type" value="Genomic_DNA"/>
</dbReference>
<dbReference type="PANTHER" id="PTHR34048">
    <property type="entry name" value="LOW-DENSITY RECEPTOR-LIKE PROTEIN"/>
    <property type="match status" value="1"/>
</dbReference>
<organism evidence="4 5">
    <name type="scientific">Gloeocapsopsis dulcis AAB1 = 1H9</name>
    <dbReference type="NCBI Taxonomy" id="1433147"/>
    <lineage>
        <taxon>Bacteria</taxon>
        <taxon>Bacillati</taxon>
        <taxon>Cyanobacteriota</taxon>
        <taxon>Cyanophyceae</taxon>
        <taxon>Oscillatoriophycideae</taxon>
        <taxon>Chroococcales</taxon>
        <taxon>Chroococcaceae</taxon>
        <taxon>Gloeocapsopsis</taxon>
        <taxon>Gloeocapsopsis dulcis</taxon>
    </lineage>
</organism>
<evidence type="ECO:0000256" key="2">
    <source>
        <dbReference type="SAM" id="MobiDB-lite"/>
    </source>
</evidence>
<accession>A0A6N8FZ01</accession>
<evidence type="ECO:0000256" key="3">
    <source>
        <dbReference type="SAM" id="Phobius"/>
    </source>
</evidence>
<evidence type="ECO:0000313" key="4">
    <source>
        <dbReference type="EMBL" id="MUL38181.1"/>
    </source>
</evidence>
<keyword evidence="3" id="KW-1133">Transmembrane helix</keyword>
<feature type="compositionally biased region" description="Basic and acidic residues" evidence="2">
    <location>
        <begin position="42"/>
        <end position="55"/>
    </location>
</feature>
<keyword evidence="3" id="KW-0472">Membrane</keyword>
<keyword evidence="1" id="KW-0175">Coiled coil</keyword>
<keyword evidence="3" id="KW-0812">Transmembrane</keyword>